<dbReference type="SMART" id="SM00729">
    <property type="entry name" value="Elp3"/>
    <property type="match status" value="1"/>
</dbReference>
<dbReference type="EC" id="4.1.99.22" evidence="1 12"/>
<evidence type="ECO:0000313" key="15">
    <source>
        <dbReference type="Proteomes" id="UP000624703"/>
    </source>
</evidence>
<evidence type="ECO:0000256" key="11">
    <source>
        <dbReference type="ARBA" id="ARBA00048697"/>
    </source>
</evidence>
<keyword evidence="4 12" id="KW-0479">Metal-binding</keyword>
<feature type="binding site" evidence="12">
    <location>
        <position position="15"/>
    </location>
    <ligand>
        <name>GTP</name>
        <dbReference type="ChEBI" id="CHEBI:37565"/>
    </ligand>
</feature>
<dbReference type="NCBIfam" id="TIGR02666">
    <property type="entry name" value="moaA"/>
    <property type="match status" value="1"/>
</dbReference>
<feature type="binding site" evidence="12">
    <location>
        <position position="124"/>
    </location>
    <ligand>
        <name>S-adenosyl-L-methionine</name>
        <dbReference type="ChEBI" id="CHEBI:59789"/>
    </ligand>
</feature>
<reference evidence="14" key="1">
    <citation type="submission" date="2021-01" db="EMBL/GenBank/DDBJ databases">
        <title>Modified the classification status of verrucomicrobia.</title>
        <authorList>
            <person name="Feng X."/>
        </authorList>
    </citation>
    <scope>NUCLEOTIDE SEQUENCE</scope>
    <source>
        <strain evidence="14">_KCTC 22039</strain>
    </source>
</reference>
<comment type="function">
    <text evidence="12">Catalyzes the cyclization of GTP to (8S)-3',8-cyclo-7,8-dihydroguanosine 5'-triphosphate.</text>
</comment>
<dbReference type="UniPathway" id="UPA00344"/>
<feature type="binding site" evidence="12">
    <location>
        <position position="260"/>
    </location>
    <ligand>
        <name>[4Fe-4S] cluster</name>
        <dbReference type="ChEBI" id="CHEBI:49883"/>
        <label>2</label>
        <note>4Fe-4S-substrate</note>
    </ligand>
</feature>
<evidence type="ECO:0000256" key="2">
    <source>
        <dbReference type="ARBA" id="ARBA00022485"/>
    </source>
</evidence>
<dbReference type="HAMAP" id="MF_01225_B">
    <property type="entry name" value="MoaA_B"/>
    <property type="match status" value="1"/>
</dbReference>
<dbReference type="InterPro" id="IPR000385">
    <property type="entry name" value="MoaA_NifB_PqqE_Fe-S-bd_CS"/>
</dbReference>
<feature type="binding site" evidence="12">
    <location>
        <position position="195"/>
    </location>
    <ligand>
        <name>S-adenosyl-L-methionine</name>
        <dbReference type="ChEBI" id="CHEBI:59789"/>
    </ligand>
</feature>
<feature type="binding site" evidence="12">
    <location>
        <position position="257"/>
    </location>
    <ligand>
        <name>[4Fe-4S] cluster</name>
        <dbReference type="ChEBI" id="CHEBI:49883"/>
        <label>2</label>
        <note>4Fe-4S-substrate</note>
    </ligand>
</feature>
<keyword evidence="15" id="KW-1185">Reference proteome</keyword>
<dbReference type="SFLD" id="SFLDG01386">
    <property type="entry name" value="main_SPASM_domain-containing"/>
    <property type="match status" value="1"/>
</dbReference>
<dbReference type="CDD" id="cd21117">
    <property type="entry name" value="Twitch_MoaA"/>
    <property type="match status" value="1"/>
</dbReference>
<feature type="domain" description="Radical SAM core" evidence="13">
    <location>
        <begin position="6"/>
        <end position="225"/>
    </location>
</feature>
<dbReference type="InterPro" id="IPR013785">
    <property type="entry name" value="Aldolase_TIM"/>
</dbReference>
<protein>
    <recommendedName>
        <fullName evidence="1 12">GTP 3',8-cyclase</fullName>
        <ecNumber evidence="1 12">4.1.99.22</ecNumber>
    </recommendedName>
    <alternativeName>
        <fullName evidence="12">Molybdenum cofactor biosynthesis protein A</fullName>
    </alternativeName>
</protein>
<evidence type="ECO:0000256" key="6">
    <source>
        <dbReference type="ARBA" id="ARBA00023004"/>
    </source>
</evidence>
<dbReference type="InterPro" id="IPR050105">
    <property type="entry name" value="MoCo_biosynth_MoaA/MoaC"/>
</dbReference>
<evidence type="ECO:0000256" key="10">
    <source>
        <dbReference type="ARBA" id="ARBA00023239"/>
    </source>
</evidence>
<keyword evidence="10 12" id="KW-0456">Lyase</keyword>
<dbReference type="InterPro" id="IPR058240">
    <property type="entry name" value="rSAM_sf"/>
</dbReference>
<dbReference type="InterPro" id="IPR013483">
    <property type="entry name" value="MoaA"/>
</dbReference>
<feature type="binding site" evidence="12">
    <location>
        <position position="26"/>
    </location>
    <ligand>
        <name>[4Fe-4S] cluster</name>
        <dbReference type="ChEBI" id="CHEBI:49883"/>
        <label>1</label>
        <note>4Fe-4S-S-AdoMet</note>
    </ligand>
</feature>
<dbReference type="SFLD" id="SFLDG01067">
    <property type="entry name" value="SPASM/twitch_domain_containing"/>
    <property type="match status" value="1"/>
</dbReference>
<dbReference type="PROSITE" id="PS01305">
    <property type="entry name" value="MOAA_NIFB_PQQE"/>
    <property type="match status" value="1"/>
</dbReference>
<dbReference type="GO" id="GO:0046872">
    <property type="term" value="F:metal ion binding"/>
    <property type="evidence" value="ECO:0007669"/>
    <property type="project" value="UniProtKB-KW"/>
</dbReference>
<evidence type="ECO:0000256" key="1">
    <source>
        <dbReference type="ARBA" id="ARBA00012167"/>
    </source>
</evidence>
<dbReference type="InterPro" id="IPR010505">
    <property type="entry name" value="MoaA_twitch"/>
</dbReference>
<keyword evidence="6 12" id="KW-0408">Iron</keyword>
<dbReference type="CDD" id="cd01335">
    <property type="entry name" value="Radical_SAM"/>
    <property type="match status" value="1"/>
</dbReference>
<dbReference type="SUPFAM" id="SSF102114">
    <property type="entry name" value="Radical SAM enzymes"/>
    <property type="match status" value="1"/>
</dbReference>
<feature type="binding site" evidence="12">
    <location>
        <position position="73"/>
    </location>
    <ligand>
        <name>S-adenosyl-L-methionine</name>
        <dbReference type="ChEBI" id="CHEBI:59789"/>
    </ligand>
</feature>
<feature type="binding site" evidence="12">
    <location>
        <position position="28"/>
    </location>
    <ligand>
        <name>S-adenosyl-L-methionine</name>
        <dbReference type="ChEBI" id="CHEBI:59789"/>
    </ligand>
</feature>
<dbReference type="SFLD" id="SFLDS00029">
    <property type="entry name" value="Radical_SAM"/>
    <property type="match status" value="1"/>
</dbReference>
<keyword evidence="9 12" id="KW-0501">Molybdenum cofactor biosynthesis</keyword>
<dbReference type="InterPro" id="IPR006638">
    <property type="entry name" value="Elp3/MiaA/NifB-like_rSAM"/>
</dbReference>
<dbReference type="SFLD" id="SFLDG01383">
    <property type="entry name" value="cyclic_pyranopterin_phosphate"/>
    <property type="match status" value="1"/>
</dbReference>
<dbReference type="InterPro" id="IPR007197">
    <property type="entry name" value="rSAM"/>
</dbReference>
<feature type="binding site" evidence="12">
    <location>
        <position position="100"/>
    </location>
    <ligand>
        <name>GTP</name>
        <dbReference type="ChEBI" id="CHEBI:37565"/>
    </ligand>
</feature>
<dbReference type="PANTHER" id="PTHR22960:SF0">
    <property type="entry name" value="MOLYBDENUM COFACTOR BIOSYNTHESIS PROTEIN 1"/>
    <property type="match status" value="1"/>
</dbReference>
<keyword evidence="3 12" id="KW-0949">S-adenosyl-L-methionine</keyword>
<organism evidence="14 15">
    <name type="scientific">Persicirhabdus sediminis</name>
    <dbReference type="NCBI Taxonomy" id="454144"/>
    <lineage>
        <taxon>Bacteria</taxon>
        <taxon>Pseudomonadati</taxon>
        <taxon>Verrucomicrobiota</taxon>
        <taxon>Verrucomicrobiia</taxon>
        <taxon>Verrucomicrobiales</taxon>
        <taxon>Verrucomicrobiaceae</taxon>
        <taxon>Persicirhabdus</taxon>
    </lineage>
</organism>
<dbReference type="GO" id="GO:0061798">
    <property type="term" value="F:GTP 3',8'-cyclase activity"/>
    <property type="evidence" value="ECO:0007669"/>
    <property type="project" value="UniProtKB-UniRule"/>
</dbReference>
<name>A0A8J7MFI3_9BACT</name>
<keyword evidence="5 12" id="KW-0547">Nucleotide-binding</keyword>
<dbReference type="InterPro" id="IPR040064">
    <property type="entry name" value="MoaA-like"/>
</dbReference>
<dbReference type="GO" id="GO:0061799">
    <property type="term" value="F:cyclic pyranopterin monophosphate synthase activity"/>
    <property type="evidence" value="ECO:0007669"/>
    <property type="project" value="TreeGrafter"/>
</dbReference>
<gene>
    <name evidence="12 14" type="primary">moaA</name>
    <name evidence="14" type="ORF">JIN82_11645</name>
</gene>
<comment type="caution">
    <text evidence="14">The sequence shown here is derived from an EMBL/GenBank/DDBJ whole genome shotgun (WGS) entry which is preliminary data.</text>
</comment>
<evidence type="ECO:0000313" key="14">
    <source>
        <dbReference type="EMBL" id="MBK1791806.1"/>
    </source>
</evidence>
<feature type="binding site" evidence="12">
    <location>
        <begin position="262"/>
        <end position="264"/>
    </location>
    <ligand>
        <name>GTP</name>
        <dbReference type="ChEBI" id="CHEBI:37565"/>
    </ligand>
</feature>
<keyword evidence="7 12" id="KW-0411">Iron-sulfur</keyword>
<evidence type="ECO:0000256" key="3">
    <source>
        <dbReference type="ARBA" id="ARBA00022691"/>
    </source>
</evidence>
<comment type="catalytic activity">
    <reaction evidence="11 12">
        <text>GTP + AH2 + S-adenosyl-L-methionine = (8S)-3',8-cyclo-7,8-dihydroguanosine 5'-triphosphate + 5'-deoxyadenosine + L-methionine + A + H(+)</text>
        <dbReference type="Rhea" id="RHEA:49576"/>
        <dbReference type="ChEBI" id="CHEBI:13193"/>
        <dbReference type="ChEBI" id="CHEBI:15378"/>
        <dbReference type="ChEBI" id="CHEBI:17319"/>
        <dbReference type="ChEBI" id="CHEBI:17499"/>
        <dbReference type="ChEBI" id="CHEBI:37565"/>
        <dbReference type="ChEBI" id="CHEBI:57844"/>
        <dbReference type="ChEBI" id="CHEBI:59789"/>
        <dbReference type="ChEBI" id="CHEBI:131766"/>
        <dbReference type="EC" id="4.1.99.22"/>
    </reaction>
</comment>
<comment type="similarity">
    <text evidence="12">Belongs to the radical SAM superfamily. MoaA family.</text>
</comment>
<dbReference type="Proteomes" id="UP000624703">
    <property type="component" value="Unassembled WGS sequence"/>
</dbReference>
<dbReference type="Pfam" id="PF04055">
    <property type="entry name" value="Radical_SAM"/>
    <property type="match status" value="1"/>
</dbReference>
<evidence type="ECO:0000259" key="13">
    <source>
        <dbReference type="PROSITE" id="PS51918"/>
    </source>
</evidence>
<dbReference type="GO" id="GO:0051539">
    <property type="term" value="F:4 iron, 4 sulfur cluster binding"/>
    <property type="evidence" value="ECO:0007669"/>
    <property type="project" value="UniProtKB-UniRule"/>
</dbReference>
<evidence type="ECO:0000256" key="9">
    <source>
        <dbReference type="ARBA" id="ARBA00023150"/>
    </source>
</evidence>
<comment type="pathway">
    <text evidence="12">Cofactor biosynthesis; molybdopterin biosynthesis.</text>
</comment>
<comment type="cofactor">
    <cofactor evidence="12">
        <name>[4Fe-4S] cluster</name>
        <dbReference type="ChEBI" id="CHEBI:49883"/>
    </cofactor>
    <text evidence="12">Binds 2 [4Fe-4S] clusters. Binds 1 [4Fe-4S] cluster coordinated with 3 cysteines and an exchangeable S-adenosyl-L-methionine and 1 [4Fe-4S] cluster coordinated with 3 cysteines and the GTP-derived substrate.</text>
</comment>
<evidence type="ECO:0000256" key="7">
    <source>
        <dbReference type="ARBA" id="ARBA00023014"/>
    </source>
</evidence>
<keyword evidence="2 12" id="KW-0004">4Fe-4S</keyword>
<feature type="binding site" evidence="12">
    <location>
        <position position="22"/>
    </location>
    <ligand>
        <name>[4Fe-4S] cluster</name>
        <dbReference type="ChEBI" id="CHEBI:49883"/>
        <label>1</label>
        <note>4Fe-4S-S-AdoMet</note>
    </ligand>
</feature>
<dbReference type="PANTHER" id="PTHR22960">
    <property type="entry name" value="MOLYBDOPTERIN COFACTOR SYNTHESIS PROTEIN A"/>
    <property type="match status" value="1"/>
</dbReference>
<dbReference type="GO" id="GO:0006777">
    <property type="term" value="P:Mo-molybdopterin cofactor biosynthetic process"/>
    <property type="evidence" value="ECO:0007669"/>
    <property type="project" value="UniProtKB-UniRule"/>
</dbReference>
<dbReference type="PROSITE" id="PS51918">
    <property type="entry name" value="RADICAL_SAM"/>
    <property type="match status" value="1"/>
</dbReference>
<feature type="binding site" evidence="12">
    <location>
        <position position="29"/>
    </location>
    <ligand>
        <name>[4Fe-4S] cluster</name>
        <dbReference type="ChEBI" id="CHEBI:49883"/>
        <label>1</label>
        <note>4Fe-4S-S-AdoMet</note>
    </ligand>
</feature>
<dbReference type="GO" id="GO:0005525">
    <property type="term" value="F:GTP binding"/>
    <property type="evidence" value="ECO:0007669"/>
    <property type="project" value="UniProtKB-UniRule"/>
</dbReference>
<evidence type="ECO:0000256" key="12">
    <source>
        <dbReference type="HAMAP-Rule" id="MF_01225"/>
    </source>
</evidence>
<dbReference type="AlphaFoldDB" id="A0A8J7MFI3"/>
<evidence type="ECO:0000256" key="4">
    <source>
        <dbReference type="ARBA" id="ARBA00022723"/>
    </source>
</evidence>
<evidence type="ECO:0000256" key="5">
    <source>
        <dbReference type="ARBA" id="ARBA00022741"/>
    </source>
</evidence>
<feature type="binding site" evidence="12">
    <location>
        <position position="274"/>
    </location>
    <ligand>
        <name>[4Fe-4S] cluster</name>
        <dbReference type="ChEBI" id="CHEBI:49883"/>
        <label>2</label>
        <note>4Fe-4S-substrate</note>
    </ligand>
</feature>
<evidence type="ECO:0000256" key="8">
    <source>
        <dbReference type="ARBA" id="ARBA00023134"/>
    </source>
</evidence>
<dbReference type="Pfam" id="PF06463">
    <property type="entry name" value="Mob_synth_C"/>
    <property type="match status" value="1"/>
</dbReference>
<proteinExistence type="inferred from homology"/>
<dbReference type="RefSeq" id="WP_200311824.1">
    <property type="nucleotide sequence ID" value="NZ_JAENIM010000041.1"/>
</dbReference>
<dbReference type="Gene3D" id="3.20.20.70">
    <property type="entry name" value="Aldolase class I"/>
    <property type="match status" value="1"/>
</dbReference>
<feature type="binding site" evidence="12">
    <location>
        <position position="69"/>
    </location>
    <ligand>
        <name>GTP</name>
        <dbReference type="ChEBI" id="CHEBI:37565"/>
    </ligand>
</feature>
<feature type="binding site" evidence="12">
    <location>
        <position position="161"/>
    </location>
    <ligand>
        <name>GTP</name>
        <dbReference type="ChEBI" id="CHEBI:37565"/>
    </ligand>
</feature>
<sequence>MQTLDQLTRPLRDLRISVTDRCNFRCRYCMPAEIFGENYQFLPHAEILSFEEVTRTARLASQLGVEKIRITGGEPMLRKDLHILIAQLSQLEGIRDIAMTTNGSMLAQKAQLLKDAGLHRVTVSLDAISASIFRSMNGDKSSVESIMMGIEAAQDAGLGVKVNAVIQKGVNEREIIPLSQYAMAHGLTLRFIEFMDTGNTNGWKLDQVMPSAEIQKELSKHYQLEELPPSQLGETALRFKAGDAELGFISSVTKPFCGDCTRARLSADGHLFTCLFAANGHDIKSLLRSDMDDKQLAARLAEIWHFRNDRYSQIRSSATHTKPEMSYLGG</sequence>
<dbReference type="GO" id="GO:1904047">
    <property type="term" value="F:S-adenosyl-L-methionine binding"/>
    <property type="evidence" value="ECO:0007669"/>
    <property type="project" value="UniProtKB-UniRule"/>
</dbReference>
<dbReference type="EMBL" id="JAENIM010000041">
    <property type="protein sequence ID" value="MBK1791806.1"/>
    <property type="molecule type" value="Genomic_DNA"/>
</dbReference>
<keyword evidence="8 12" id="KW-0342">GTP-binding</keyword>
<comment type="subunit">
    <text evidence="12">Monomer and homodimer.</text>
</comment>
<accession>A0A8J7MFI3</accession>